<evidence type="ECO:0000256" key="3">
    <source>
        <dbReference type="ARBA" id="ARBA00022618"/>
    </source>
</evidence>
<sequence length="978" mass="110920">MYNFDWKRSRSEGKVPKAVRNRIKKQLQRCFCLACGAEGQETTANAGQLLQDVHSYASSIPGGLSYLLFCIHVLLGRMCEKSLGKGLWSNCVRTVVDVSLIAFHKEHPELLYYLLYFCQETSQLSLSASVRAEALRGIAEVQQDSDAAKLELCFNHVVYKPFVVIVAHLQDVSEECRMAAIESLYLESDSNIRALVSHALTERDENIRRYCLFRLAKNVTIYSLTLNERVSLLKCLFSSGLTHSEVCFELLKSWMISASRAYIGGCEETRLLKAGPSEMLGLLDILNEEEITRNAIFLSLICCKDNLGMENAKCFDFLKEIVYNGSEWVVNAYSYKNLLNRTISSTKLVVVASYLRYLAGFCKLQCRDSGDWSRCHHLLLPTMRTFCDFLKRFVISCSSKDMAEDDIKNNNFALIQLLTLIPLYDGDDVPGRRAWRELLEFILVKYQIGFSQKLIDYVVKTLYEHFWPTMNDDDDAISFICDVTSSIVHHSYNPYATLLGSNETIALNASNTSAFLEASTIQVDEKALLRCVTIVNSMMRTSRHRKMNSLISGLLENVIEKGLISEIPDCRSLAFETMGIMGVFDKEFARQRTVLVKDTLELVDSLKMSALNVLGNFCLVYGFDDVSKWFRGISDFGDPSNSLLQAFHNHIWETEASASYVACKCLCQLILTRNIRNHKWTLCQLLMKLFHSDTDDWTRSCINCFLDCYSSSAWENQLALVGCFKEIFDAEVETGSPSTLNIDKSEVASRIIAATRLATLKHAADEVVISAHTVLCELLLEMMLTGSDYDNEVLSDCLCNLDVEVWGDTVFMRHLLERMDDIKSDFEDYRKVYRALQNFCNKIEARISLLWGSTGRSNDFGSPNTVLHSLINSLYLGITLGREPDEEVTDLVNRTACLALQRPLTRSASKKLDLEDKFQKLQVEEHSSAAENDQNVRNLRSENLAFRRSRRRLDYASVWNNASGLLTPVAEENVERSP</sequence>
<evidence type="ECO:0000313" key="10">
    <source>
        <dbReference type="WBParaSite" id="EVEC_0000108401-mRNA-1"/>
    </source>
</evidence>
<evidence type="ECO:0000256" key="5">
    <source>
        <dbReference type="ARBA" id="ARBA00023067"/>
    </source>
</evidence>
<dbReference type="WBParaSite" id="EVEC_0000108401-mRNA-1">
    <property type="protein sequence ID" value="EVEC_0000108401-mRNA-1"/>
    <property type="gene ID" value="EVEC_0000108401"/>
</dbReference>
<dbReference type="InterPro" id="IPR025977">
    <property type="entry name" value="Cnd3_C"/>
</dbReference>
<keyword evidence="4" id="KW-0498">Mitosis</keyword>
<dbReference type="Pfam" id="PF12719">
    <property type="entry name" value="Cnd3"/>
    <property type="match status" value="1"/>
</dbReference>
<evidence type="ECO:0000256" key="1">
    <source>
        <dbReference type="ARBA" id="ARBA00004286"/>
    </source>
</evidence>
<dbReference type="GO" id="GO:0051301">
    <property type="term" value="P:cell division"/>
    <property type="evidence" value="ECO:0007669"/>
    <property type="project" value="UniProtKB-KW"/>
</dbReference>
<dbReference type="Proteomes" id="UP000274131">
    <property type="component" value="Unassembled WGS sequence"/>
</dbReference>
<reference evidence="8 9" key="2">
    <citation type="submission" date="2018-10" db="EMBL/GenBank/DDBJ databases">
        <authorList>
            <consortium name="Pathogen Informatics"/>
        </authorList>
    </citation>
    <scope>NUCLEOTIDE SEQUENCE [LARGE SCALE GENOMIC DNA]</scope>
</reference>
<keyword evidence="2" id="KW-0158">Chromosome</keyword>
<protein>
    <submittedName>
        <fullName evidence="10">Cnd3 domain-containing protein</fullName>
    </submittedName>
</protein>
<organism evidence="10">
    <name type="scientific">Enterobius vermicularis</name>
    <name type="common">Human pinworm</name>
    <dbReference type="NCBI Taxonomy" id="51028"/>
    <lineage>
        <taxon>Eukaryota</taxon>
        <taxon>Metazoa</taxon>
        <taxon>Ecdysozoa</taxon>
        <taxon>Nematoda</taxon>
        <taxon>Chromadorea</taxon>
        <taxon>Rhabditida</taxon>
        <taxon>Spirurina</taxon>
        <taxon>Oxyuridomorpha</taxon>
        <taxon>Oxyuroidea</taxon>
        <taxon>Oxyuridae</taxon>
        <taxon>Enterobius</taxon>
    </lineage>
</organism>
<evidence type="ECO:0000256" key="6">
    <source>
        <dbReference type="ARBA" id="ARBA00023306"/>
    </source>
</evidence>
<dbReference type="InterPro" id="IPR016024">
    <property type="entry name" value="ARM-type_fold"/>
</dbReference>
<evidence type="ECO:0000256" key="2">
    <source>
        <dbReference type="ARBA" id="ARBA00022454"/>
    </source>
</evidence>
<feature type="domain" description="Nuclear condensin complex subunit 3 C-terminal" evidence="7">
    <location>
        <begin position="530"/>
        <end position="801"/>
    </location>
</feature>
<dbReference type="PANTHER" id="PTHR14418">
    <property type="entry name" value="CONDENSIN COMPLEX SUBUNIT 3-RELATED"/>
    <property type="match status" value="1"/>
</dbReference>
<reference evidence="10" key="1">
    <citation type="submission" date="2016-04" db="UniProtKB">
        <authorList>
            <consortium name="WormBaseParasite"/>
        </authorList>
    </citation>
    <scope>IDENTIFICATION</scope>
</reference>
<evidence type="ECO:0000313" key="9">
    <source>
        <dbReference type="Proteomes" id="UP000274131"/>
    </source>
</evidence>
<dbReference type="EMBL" id="UXUI01007138">
    <property type="protein sequence ID" value="VDD85649.1"/>
    <property type="molecule type" value="Genomic_DNA"/>
</dbReference>
<evidence type="ECO:0000256" key="4">
    <source>
        <dbReference type="ARBA" id="ARBA00022776"/>
    </source>
</evidence>
<dbReference type="PANTHER" id="PTHR14418:SF5">
    <property type="entry name" value="CONDENSIN COMPLEX SUBUNIT 3"/>
    <property type="match status" value="1"/>
</dbReference>
<evidence type="ECO:0000259" key="7">
    <source>
        <dbReference type="Pfam" id="PF12719"/>
    </source>
</evidence>
<dbReference type="AlphaFoldDB" id="A0A0N4UUK9"/>
<proteinExistence type="predicted"/>
<keyword evidence="6" id="KW-0131">Cell cycle</keyword>
<name>A0A0N4UUK9_ENTVE</name>
<keyword evidence="5" id="KW-0226">DNA condensation</keyword>
<dbReference type="SUPFAM" id="SSF48371">
    <property type="entry name" value="ARM repeat"/>
    <property type="match status" value="1"/>
</dbReference>
<dbReference type="OrthoDB" id="27187at2759"/>
<accession>A0A0N4UUK9</accession>
<comment type="subcellular location">
    <subcellularLocation>
        <location evidence="1">Chromosome</location>
    </subcellularLocation>
</comment>
<dbReference type="GO" id="GO:0000796">
    <property type="term" value="C:condensin complex"/>
    <property type="evidence" value="ECO:0007669"/>
    <property type="project" value="InterPro"/>
</dbReference>
<dbReference type="InterPro" id="IPR027165">
    <property type="entry name" value="CND3"/>
</dbReference>
<keyword evidence="9" id="KW-1185">Reference proteome</keyword>
<dbReference type="GO" id="GO:0007076">
    <property type="term" value="P:mitotic chromosome condensation"/>
    <property type="evidence" value="ECO:0007669"/>
    <property type="project" value="InterPro"/>
</dbReference>
<keyword evidence="3" id="KW-0132">Cell division</keyword>
<dbReference type="STRING" id="51028.A0A0N4UUK9"/>
<evidence type="ECO:0000313" key="8">
    <source>
        <dbReference type="EMBL" id="VDD85649.1"/>
    </source>
</evidence>
<gene>
    <name evidence="8" type="ORF">EVEC_LOCUS792</name>
</gene>
<dbReference type="GO" id="GO:0000793">
    <property type="term" value="C:condensed chromosome"/>
    <property type="evidence" value="ECO:0007669"/>
    <property type="project" value="TreeGrafter"/>
</dbReference>